<keyword evidence="1" id="KW-0472">Membrane</keyword>
<keyword evidence="1" id="KW-0812">Transmembrane</keyword>
<evidence type="ECO:0000313" key="2">
    <source>
        <dbReference type="EMBL" id="MSU05357.1"/>
    </source>
</evidence>
<evidence type="ECO:0000313" key="3">
    <source>
        <dbReference type="Proteomes" id="UP000460549"/>
    </source>
</evidence>
<evidence type="ECO:0000256" key="1">
    <source>
        <dbReference type="SAM" id="Phobius"/>
    </source>
</evidence>
<dbReference type="Proteomes" id="UP000460549">
    <property type="component" value="Unassembled WGS sequence"/>
</dbReference>
<feature type="transmembrane region" description="Helical" evidence="1">
    <location>
        <begin position="114"/>
        <end position="136"/>
    </location>
</feature>
<evidence type="ECO:0008006" key="4">
    <source>
        <dbReference type="Google" id="ProtNLM"/>
    </source>
</evidence>
<dbReference type="AlphaFoldDB" id="A0A7X2PAU2"/>
<organism evidence="2 3">
    <name type="scientific">Bullifex porci</name>
    <dbReference type="NCBI Taxonomy" id="2606638"/>
    <lineage>
        <taxon>Bacteria</taxon>
        <taxon>Pseudomonadati</taxon>
        <taxon>Spirochaetota</taxon>
        <taxon>Spirochaetia</taxon>
        <taxon>Spirochaetales</taxon>
        <taxon>Spirochaetaceae</taxon>
        <taxon>Bullifex</taxon>
    </lineage>
</organism>
<dbReference type="RefSeq" id="WP_154424254.1">
    <property type="nucleotide sequence ID" value="NZ_VUNN01000001.1"/>
</dbReference>
<keyword evidence="3" id="KW-1185">Reference proteome</keyword>
<keyword evidence="1" id="KW-1133">Transmembrane helix</keyword>
<dbReference type="EMBL" id="VUNN01000001">
    <property type="protein sequence ID" value="MSU05357.1"/>
    <property type="molecule type" value="Genomic_DNA"/>
</dbReference>
<name>A0A7X2PAU2_9SPIO</name>
<gene>
    <name evidence="2" type="ORF">FYJ80_00960</name>
</gene>
<comment type="caution">
    <text evidence="2">The sequence shown here is derived from an EMBL/GenBank/DDBJ whole genome shotgun (WGS) entry which is preliminary data.</text>
</comment>
<reference evidence="2 3" key="1">
    <citation type="submission" date="2019-08" db="EMBL/GenBank/DDBJ databases">
        <title>In-depth cultivation of the pig gut microbiome towards novel bacterial diversity and tailored functional studies.</title>
        <authorList>
            <person name="Wylensek D."/>
            <person name="Hitch T.C.A."/>
            <person name="Clavel T."/>
        </authorList>
    </citation>
    <scope>NUCLEOTIDE SEQUENCE [LARGE SCALE GENOMIC DNA]</scope>
    <source>
        <strain evidence="2 3">NM-380-WT-3C1</strain>
    </source>
</reference>
<sequence length="158" mass="18528">MTIKKLLLMLLCFLIPCVFLITIFGENGYLVNRSLEKRYEALKQKEELYLVKVASLTQQYEQLDENSAMDDLALSLGYNREGEKVFYFQEPDVEYSENTVYKDDLPQIYHGMSLSLIFLISLAICFVCSILILVLFRHKSNDESDVYRGDNYHEDYDF</sequence>
<accession>A0A7X2PAU2</accession>
<proteinExistence type="predicted"/>
<protein>
    <recommendedName>
        <fullName evidence="4">Septum formation initiator</fullName>
    </recommendedName>
</protein>